<accession>E5A290</accession>
<gene>
    <name evidence="1" type="ORF">LEMA_P093760.1</name>
</gene>
<name>E5A290_LEPMJ</name>
<evidence type="ECO:0000313" key="1">
    <source>
        <dbReference type="EMBL" id="CBX97967.1"/>
    </source>
</evidence>
<dbReference type="HOGENOM" id="CLU_2722675_0_0_1"/>
<organism evidence="2">
    <name type="scientific">Leptosphaeria maculans (strain JN3 / isolate v23.1.3 / race Av1-4-5-6-7-8)</name>
    <name type="common">Blackleg fungus</name>
    <name type="synonym">Phoma lingam</name>
    <dbReference type="NCBI Taxonomy" id="985895"/>
    <lineage>
        <taxon>Eukaryota</taxon>
        <taxon>Fungi</taxon>
        <taxon>Dikarya</taxon>
        <taxon>Ascomycota</taxon>
        <taxon>Pezizomycotina</taxon>
        <taxon>Dothideomycetes</taxon>
        <taxon>Pleosporomycetidae</taxon>
        <taxon>Pleosporales</taxon>
        <taxon>Pleosporineae</taxon>
        <taxon>Leptosphaeriaceae</taxon>
        <taxon>Plenodomus</taxon>
        <taxon>Plenodomus lingam/Leptosphaeria maculans species complex</taxon>
    </lineage>
</organism>
<dbReference type="AlphaFoldDB" id="E5A290"/>
<dbReference type="VEuPathDB" id="FungiDB:LEMA_P093760.1"/>
<dbReference type="Proteomes" id="UP000002668">
    <property type="component" value="Genome"/>
</dbReference>
<evidence type="ECO:0000313" key="2">
    <source>
        <dbReference type="Proteomes" id="UP000002668"/>
    </source>
</evidence>
<dbReference type="EMBL" id="FP929132">
    <property type="protein sequence ID" value="CBX97967.1"/>
    <property type="molecule type" value="Genomic_DNA"/>
</dbReference>
<protein>
    <submittedName>
        <fullName evidence="1">Predicted protein</fullName>
    </submittedName>
</protein>
<keyword evidence="2" id="KW-1185">Reference proteome</keyword>
<proteinExistence type="predicted"/>
<reference evidence="2" key="1">
    <citation type="journal article" date="2011" name="Nat. Commun.">
        <title>Effector diversification within compartments of the Leptosphaeria maculans genome affected by Repeat-Induced Point mutations.</title>
        <authorList>
            <person name="Rouxel T."/>
            <person name="Grandaubert J."/>
            <person name="Hane J.K."/>
            <person name="Hoede C."/>
            <person name="van de Wouw A.P."/>
            <person name="Couloux A."/>
            <person name="Dominguez V."/>
            <person name="Anthouard V."/>
            <person name="Bally P."/>
            <person name="Bourras S."/>
            <person name="Cozijnsen A.J."/>
            <person name="Ciuffetti L.M."/>
            <person name="Degrave A."/>
            <person name="Dilmaghani A."/>
            <person name="Duret L."/>
            <person name="Fudal I."/>
            <person name="Goodwin S.B."/>
            <person name="Gout L."/>
            <person name="Glaser N."/>
            <person name="Linglin J."/>
            <person name="Kema G.H.J."/>
            <person name="Lapalu N."/>
            <person name="Lawrence C.B."/>
            <person name="May K."/>
            <person name="Meyer M."/>
            <person name="Ollivier B."/>
            <person name="Poulain J."/>
            <person name="Schoch C.L."/>
            <person name="Simon A."/>
            <person name="Spatafora J.W."/>
            <person name="Stachowiak A."/>
            <person name="Turgeon B.G."/>
            <person name="Tyler B.M."/>
            <person name="Vincent D."/>
            <person name="Weissenbach J."/>
            <person name="Amselem J."/>
            <person name="Quesneville H."/>
            <person name="Oliver R.P."/>
            <person name="Wincker P."/>
            <person name="Balesdent M.-H."/>
            <person name="Howlett B.J."/>
        </authorList>
    </citation>
    <scope>NUCLEOTIDE SEQUENCE [LARGE SCALE GENOMIC DNA]</scope>
    <source>
        <strain evidence="2">JN3 / isolate v23.1.3 / race Av1-4-5-6-7-8</strain>
    </source>
</reference>
<sequence length="72" mass="7844">MMMCAFVSSIMPVSHATSSPDMMAGAFQFLKGVQAVGIRCFPWLFEGKAFELFGLGKQGGNKELTTGRLYCD</sequence>
<dbReference type="InParanoid" id="E5A290"/>